<dbReference type="AlphaFoldDB" id="A0A069RKG5"/>
<dbReference type="RefSeq" id="WP_159434344.1">
    <property type="nucleotide sequence ID" value="NZ_FSRH01000017.1"/>
</dbReference>
<comment type="caution">
    <text evidence="2">The sequence shown here is derived from an EMBL/GenBank/DDBJ whole genome shotgun (WGS) entry which is preliminary data.</text>
</comment>
<feature type="transmembrane region" description="Helical" evidence="1">
    <location>
        <begin position="38"/>
        <end position="56"/>
    </location>
</feature>
<keyword evidence="3" id="KW-1185">Reference proteome</keyword>
<keyword evidence="1" id="KW-0812">Transmembrane</keyword>
<evidence type="ECO:0000313" key="2">
    <source>
        <dbReference type="EMBL" id="KDR94712.1"/>
    </source>
</evidence>
<reference evidence="2 3" key="1">
    <citation type="submission" date="2014-03" db="EMBL/GenBank/DDBJ databases">
        <title>Genome sequence of Clostridium litorale W6, DSM 5388.</title>
        <authorList>
            <person name="Poehlein A."/>
            <person name="Jagirdar A."/>
            <person name="Khonsari B."/>
            <person name="Chibani C.M."/>
            <person name="Gutierrez Gutierrez D.A."/>
            <person name="Davydova E."/>
            <person name="Alghaithi H.S."/>
            <person name="Nair K.P."/>
            <person name="Dhamotharan K."/>
            <person name="Chandran L."/>
            <person name="G W."/>
            <person name="Daniel R."/>
        </authorList>
    </citation>
    <scope>NUCLEOTIDE SEQUENCE [LARGE SCALE GENOMIC DNA]</scope>
    <source>
        <strain evidence="2 3">W6</strain>
    </source>
</reference>
<accession>A0A069RKG5</accession>
<organism evidence="2 3">
    <name type="scientific">Peptoclostridium litorale DSM 5388</name>
    <dbReference type="NCBI Taxonomy" id="1121324"/>
    <lineage>
        <taxon>Bacteria</taxon>
        <taxon>Bacillati</taxon>
        <taxon>Bacillota</taxon>
        <taxon>Clostridia</taxon>
        <taxon>Peptostreptococcales</taxon>
        <taxon>Peptoclostridiaceae</taxon>
        <taxon>Peptoclostridium</taxon>
    </lineage>
</organism>
<gene>
    <name evidence="2" type="ORF">CLIT_13c00340</name>
</gene>
<keyword evidence="1" id="KW-1133">Transmembrane helix</keyword>
<dbReference type="EMBL" id="JJMM01000013">
    <property type="protein sequence ID" value="KDR94712.1"/>
    <property type="molecule type" value="Genomic_DNA"/>
</dbReference>
<protein>
    <submittedName>
        <fullName evidence="2">Uncharacterized protein</fullName>
    </submittedName>
</protein>
<keyword evidence="1" id="KW-0472">Membrane</keyword>
<dbReference type="Proteomes" id="UP000027946">
    <property type="component" value="Unassembled WGS sequence"/>
</dbReference>
<proteinExistence type="predicted"/>
<name>A0A069RKG5_PEPLI</name>
<sequence>MEKEAKAIERESKVGINLENDGKLVGTAFKLYQNMERILTVGIAIVVLMVVYGMIFK</sequence>
<dbReference type="STRING" id="1121324.CLIT_13c00340"/>
<evidence type="ECO:0000313" key="3">
    <source>
        <dbReference type="Proteomes" id="UP000027946"/>
    </source>
</evidence>
<evidence type="ECO:0000256" key="1">
    <source>
        <dbReference type="SAM" id="Phobius"/>
    </source>
</evidence>